<dbReference type="InterPro" id="IPR001054">
    <property type="entry name" value="A/G_cyclase"/>
</dbReference>
<proteinExistence type="predicted"/>
<dbReference type="PANTHER" id="PTHR43081:SF11">
    <property type="entry name" value="BLR2264 PROTEIN"/>
    <property type="match status" value="1"/>
</dbReference>
<evidence type="ECO:0000313" key="3">
    <source>
        <dbReference type="Proteomes" id="UP000248925"/>
    </source>
</evidence>
<feature type="domain" description="Guanylate cyclase" evidence="1">
    <location>
        <begin position="212"/>
        <end position="345"/>
    </location>
</feature>
<organism evidence="2 3">
    <name type="scientific">Rhizobium tubonense</name>
    <dbReference type="NCBI Taxonomy" id="484088"/>
    <lineage>
        <taxon>Bacteria</taxon>
        <taxon>Pseudomonadati</taxon>
        <taxon>Pseudomonadota</taxon>
        <taxon>Alphaproteobacteria</taxon>
        <taxon>Hyphomicrobiales</taxon>
        <taxon>Rhizobiaceae</taxon>
        <taxon>Rhizobium/Agrobacterium group</taxon>
        <taxon>Rhizobium</taxon>
    </lineage>
</organism>
<dbReference type="CDD" id="cd07302">
    <property type="entry name" value="CHD"/>
    <property type="match status" value="1"/>
</dbReference>
<dbReference type="GO" id="GO:0006171">
    <property type="term" value="P:cAMP biosynthetic process"/>
    <property type="evidence" value="ECO:0007669"/>
    <property type="project" value="TreeGrafter"/>
</dbReference>
<dbReference type="GO" id="GO:0004016">
    <property type="term" value="F:adenylate cyclase activity"/>
    <property type="evidence" value="ECO:0007669"/>
    <property type="project" value="UniProtKB-ARBA"/>
</dbReference>
<dbReference type="InterPro" id="IPR029787">
    <property type="entry name" value="Nucleotide_cyclase"/>
</dbReference>
<reference evidence="2 3" key="1">
    <citation type="journal article" date="2018" name="Sci. Rep.">
        <title>Rhizobium tumorigenes sp. nov., a novel plant tumorigenic bacterium isolated from cane gall tumors on thornless blackberry.</title>
        <authorList>
            <person name="Kuzmanovi N."/>
            <person name="Smalla K."/>
            <person name="Gronow S."/>
            <person name="PuBawska J."/>
        </authorList>
    </citation>
    <scope>NUCLEOTIDE SEQUENCE [LARGE SCALE GENOMIC DNA]</scope>
    <source>
        <strain evidence="2 3">CCBAU 85046</strain>
    </source>
</reference>
<dbReference type="GO" id="GO:0035556">
    <property type="term" value="P:intracellular signal transduction"/>
    <property type="evidence" value="ECO:0007669"/>
    <property type="project" value="InterPro"/>
</dbReference>
<evidence type="ECO:0000313" key="2">
    <source>
        <dbReference type="EMBL" id="PZM07386.1"/>
    </source>
</evidence>
<dbReference type="PANTHER" id="PTHR43081">
    <property type="entry name" value="ADENYLATE CYCLASE, TERMINAL-DIFFERENTIATION SPECIFIC-RELATED"/>
    <property type="match status" value="1"/>
</dbReference>
<dbReference type="Proteomes" id="UP000248925">
    <property type="component" value="Unassembled WGS sequence"/>
</dbReference>
<evidence type="ECO:0000259" key="1">
    <source>
        <dbReference type="PROSITE" id="PS50125"/>
    </source>
</evidence>
<dbReference type="EMBL" id="PCDP01000084">
    <property type="protein sequence ID" value="PZM07386.1"/>
    <property type="molecule type" value="Genomic_DNA"/>
</dbReference>
<dbReference type="PROSITE" id="PS50125">
    <property type="entry name" value="GUANYLATE_CYCLASE_2"/>
    <property type="match status" value="1"/>
</dbReference>
<dbReference type="InterPro" id="IPR050697">
    <property type="entry name" value="Adenylyl/Guanylyl_Cyclase_3/4"/>
</dbReference>
<protein>
    <submittedName>
        <fullName evidence="2">Adenylate/guanylate cyclase domain-containing protein</fullName>
    </submittedName>
</protein>
<dbReference type="OrthoDB" id="4565346at2"/>
<accession>A0A2W4DT87</accession>
<dbReference type="SUPFAM" id="SSF55073">
    <property type="entry name" value="Nucleotide cyclase"/>
    <property type="match status" value="1"/>
</dbReference>
<dbReference type="SMART" id="SM00044">
    <property type="entry name" value="CYCc"/>
    <property type="match status" value="1"/>
</dbReference>
<keyword evidence="3" id="KW-1185">Reference proteome</keyword>
<name>A0A2W4DT87_9HYPH</name>
<dbReference type="Gene3D" id="3.30.70.1230">
    <property type="entry name" value="Nucleotide cyclase"/>
    <property type="match status" value="1"/>
</dbReference>
<dbReference type="Pfam" id="PF00211">
    <property type="entry name" value="Guanylate_cyc"/>
    <property type="match status" value="1"/>
</dbReference>
<gene>
    <name evidence="2" type="ORF">CPY51_31930</name>
</gene>
<comment type="caution">
    <text evidence="2">The sequence shown here is derived from an EMBL/GenBank/DDBJ whole genome shotgun (WGS) entry which is preliminary data.</text>
</comment>
<dbReference type="AlphaFoldDB" id="A0A2W4DT87"/>
<sequence length="399" mass="43099">MKELHELVDWIIDKGICSNSIEEILLGVSKRLVELGYPLLRTSILMPTIDPAQRGFSVSWSSIEGVSTEIQAHGSAGQELFERSPIFHLLSNDLLFARWKLSAGEGTHSYPLLSELLEQGATEYALKLTSFPGETVLKGVGFSMAVDGPLGLSEEQIDDLDTFLPALALACYRIAATRISTEMLAVYTGPRTSGRILSGQTARGEGTAIYAAILLADLKNFTSLSEAYEASRIVAWLNEHFEAIGGAVEANGGEILKFMGDSVLAIFPADIDMPATACRKALAAAKIAHAANDDLNRKRLAAGDPEILVDIVLHVGEIFYGNVGSSRRLDFTAIGKAVNEAARIERLCDEVGRNLLVSASFADHFETEFERVGTFTLRGVTAAADVYGLSADSRREPDM</sequence>